<gene>
    <name evidence="4" type="ORF">MTY_2109</name>
</gene>
<dbReference type="PANTHER" id="PTHR11496">
    <property type="entry name" value="ALCOHOL DEHYDROGENASE"/>
    <property type="match status" value="1"/>
</dbReference>
<dbReference type="AlphaFoldDB" id="A0A0S6UCF5"/>
<dbReference type="InterPro" id="IPR018211">
    <property type="entry name" value="ADH_Fe_CS"/>
</dbReference>
<evidence type="ECO:0000313" key="4">
    <source>
        <dbReference type="EMBL" id="GAF26769.1"/>
    </source>
</evidence>
<name>A0A0S6UCF5_NEOTH</name>
<evidence type="ECO:0000259" key="2">
    <source>
        <dbReference type="Pfam" id="PF00465"/>
    </source>
</evidence>
<dbReference type="Gene3D" id="1.20.1090.10">
    <property type="entry name" value="Dehydroquinate synthase-like - alpha domain"/>
    <property type="match status" value="1"/>
</dbReference>
<accession>A0A0S6UCF5</accession>
<feature type="domain" description="Fe-containing alcohol dehydrogenase-like C-terminal" evidence="3">
    <location>
        <begin position="200"/>
        <end position="323"/>
    </location>
</feature>
<reference evidence="4" key="1">
    <citation type="journal article" date="2014" name="Gene">
        <title>Genome-guided analysis of transformation efficiency and carbon dioxide assimilation by Moorella thermoacetica Y72.</title>
        <authorList>
            <person name="Tsukahara K."/>
            <person name="Kita A."/>
            <person name="Nakashimada Y."/>
            <person name="Hoshino T."/>
            <person name="Murakami K."/>
        </authorList>
    </citation>
    <scope>NUCLEOTIDE SEQUENCE [LARGE SCALE GENOMIC DNA]</scope>
    <source>
        <strain evidence="4">Y72</strain>
    </source>
</reference>
<proteinExistence type="predicted"/>
<organism evidence="4">
    <name type="scientific">Moorella thermoacetica Y72</name>
    <dbReference type="NCBI Taxonomy" id="1325331"/>
    <lineage>
        <taxon>Bacteria</taxon>
        <taxon>Bacillati</taxon>
        <taxon>Bacillota</taxon>
        <taxon>Clostridia</taxon>
        <taxon>Neomoorellales</taxon>
        <taxon>Neomoorellaceae</taxon>
        <taxon>Neomoorella</taxon>
    </lineage>
</organism>
<dbReference type="SUPFAM" id="SSF56796">
    <property type="entry name" value="Dehydroquinate synthase-like"/>
    <property type="match status" value="1"/>
</dbReference>
<keyword evidence="1" id="KW-0560">Oxidoreductase</keyword>
<protein>
    <submittedName>
        <fullName evidence="4">Alcohol dehydrogenase, class IV</fullName>
    </submittedName>
</protein>
<evidence type="ECO:0000256" key="1">
    <source>
        <dbReference type="ARBA" id="ARBA00023002"/>
    </source>
</evidence>
<dbReference type="Gene3D" id="3.40.50.1970">
    <property type="match status" value="1"/>
</dbReference>
<dbReference type="FunFam" id="3.40.50.1970:FF:000003">
    <property type="entry name" value="Alcohol dehydrogenase, iron-containing"/>
    <property type="match status" value="1"/>
</dbReference>
<dbReference type="InterPro" id="IPR039697">
    <property type="entry name" value="Alcohol_dehydrogenase_Fe"/>
</dbReference>
<dbReference type="GO" id="GO:0004022">
    <property type="term" value="F:alcohol dehydrogenase (NAD+) activity"/>
    <property type="evidence" value="ECO:0007669"/>
    <property type="project" value="TreeGrafter"/>
</dbReference>
<sequence>MGKVTNLFLEETDIMSFSFYLPTKVFFGEGAVNNHGVFLKGRGRRALVVTGRHSATASGAMADIEALAQKLDITLATFNQVPSNPTLEVVGRGVEMARSEGADFIIGIGGGSPLDTAKAIALLATNKVPATALYEAELPEPPLPVVAIPTTAGTGSEVTQHAVFTLPEKKIKKGFSDDRCFPLAALVDPRYTASLPLEVTIDTALDALSHAIEGYLSRRATPLSDTLALEAMGLFARHKEALVRGELTPAARYDLMYASTLGGMVIAQTRTTILHTLGYPLTFSHNIPHGRANGLLLAAYLEFVQPAEPVKVARILTVLGMTSLAEVQQMIRLLLPVPGIYPEKELERMADLVTGASSMAWTARQGTRADLVRILRQSLG</sequence>
<dbReference type="CDD" id="cd08181">
    <property type="entry name" value="PPD-like"/>
    <property type="match status" value="1"/>
</dbReference>
<dbReference type="GO" id="GO:0046872">
    <property type="term" value="F:metal ion binding"/>
    <property type="evidence" value="ECO:0007669"/>
    <property type="project" value="InterPro"/>
</dbReference>
<feature type="domain" description="Alcohol dehydrogenase iron-type/glycerol dehydrogenase GldA" evidence="2">
    <location>
        <begin position="22"/>
        <end position="189"/>
    </location>
</feature>
<dbReference type="PROSITE" id="PS00913">
    <property type="entry name" value="ADH_IRON_1"/>
    <property type="match status" value="1"/>
</dbReference>
<evidence type="ECO:0000259" key="3">
    <source>
        <dbReference type="Pfam" id="PF25137"/>
    </source>
</evidence>
<dbReference type="InterPro" id="IPR001670">
    <property type="entry name" value="ADH_Fe/GldA"/>
</dbReference>
<dbReference type="Pfam" id="PF00465">
    <property type="entry name" value="Fe-ADH"/>
    <property type="match status" value="1"/>
</dbReference>
<dbReference type="InterPro" id="IPR056798">
    <property type="entry name" value="ADH_Fe_C"/>
</dbReference>
<dbReference type="Pfam" id="PF25137">
    <property type="entry name" value="ADH_Fe_C"/>
    <property type="match status" value="1"/>
</dbReference>
<dbReference type="Proteomes" id="UP000063718">
    <property type="component" value="Unassembled WGS sequence"/>
</dbReference>
<dbReference type="EMBL" id="DF238840">
    <property type="protein sequence ID" value="GAF26769.1"/>
    <property type="molecule type" value="Genomic_DNA"/>
</dbReference>
<dbReference type="PANTHER" id="PTHR11496:SF104">
    <property type="entry name" value="3-DEOXY-ALPHA-D-MANNO-OCTULOSONATE 8-OXIDASE"/>
    <property type="match status" value="1"/>
</dbReference>